<proteinExistence type="predicted"/>
<protein>
    <recommendedName>
        <fullName evidence="4">Fungal-type protein kinase domain-containing protein</fullName>
    </recommendedName>
</protein>
<reference evidence="3" key="1">
    <citation type="journal article" date="2014" name="Proc. Natl. Acad. Sci. U.S.A.">
        <title>Extensive sampling of basidiomycete genomes demonstrates inadequacy of the white-rot/brown-rot paradigm for wood decay fungi.</title>
        <authorList>
            <person name="Riley R."/>
            <person name="Salamov A.A."/>
            <person name="Brown D.W."/>
            <person name="Nagy L.G."/>
            <person name="Floudas D."/>
            <person name="Held B.W."/>
            <person name="Levasseur A."/>
            <person name="Lombard V."/>
            <person name="Morin E."/>
            <person name="Otillar R."/>
            <person name="Lindquist E.A."/>
            <person name="Sun H."/>
            <person name="LaButti K.M."/>
            <person name="Schmutz J."/>
            <person name="Jabbour D."/>
            <person name="Luo H."/>
            <person name="Baker S.E."/>
            <person name="Pisabarro A.G."/>
            <person name="Walton J.D."/>
            <person name="Blanchette R.A."/>
            <person name="Henrissat B."/>
            <person name="Martin F."/>
            <person name="Cullen D."/>
            <person name="Hibbett D.S."/>
            <person name="Grigoriev I.V."/>
        </authorList>
    </citation>
    <scope>NUCLEOTIDE SEQUENCE [LARGE SCALE GENOMIC DNA]</scope>
    <source>
        <strain evidence="3">PC15</strain>
    </source>
</reference>
<evidence type="ECO:0008006" key="4">
    <source>
        <dbReference type="Google" id="ProtNLM"/>
    </source>
</evidence>
<evidence type="ECO:0000256" key="1">
    <source>
        <dbReference type="SAM" id="MobiDB-lite"/>
    </source>
</evidence>
<feature type="region of interest" description="Disordered" evidence="1">
    <location>
        <begin position="610"/>
        <end position="682"/>
    </location>
</feature>
<name>A0A067N4W9_PLEO1</name>
<evidence type="ECO:0000313" key="3">
    <source>
        <dbReference type="Proteomes" id="UP000027073"/>
    </source>
</evidence>
<evidence type="ECO:0000313" key="2">
    <source>
        <dbReference type="EMBL" id="KDQ22025.1"/>
    </source>
</evidence>
<gene>
    <name evidence="2" type="ORF">PLEOSDRAFT_1087473</name>
</gene>
<dbReference type="InParanoid" id="A0A067N4W9"/>
<organism evidence="2 3">
    <name type="scientific">Pleurotus ostreatus (strain PC15)</name>
    <name type="common">Oyster mushroom</name>
    <dbReference type="NCBI Taxonomy" id="1137138"/>
    <lineage>
        <taxon>Eukaryota</taxon>
        <taxon>Fungi</taxon>
        <taxon>Dikarya</taxon>
        <taxon>Basidiomycota</taxon>
        <taxon>Agaricomycotina</taxon>
        <taxon>Agaricomycetes</taxon>
        <taxon>Agaricomycetidae</taxon>
        <taxon>Agaricales</taxon>
        <taxon>Pleurotineae</taxon>
        <taxon>Pleurotaceae</taxon>
        <taxon>Pleurotus</taxon>
    </lineage>
</organism>
<accession>A0A067N4W9</accession>
<dbReference type="AlphaFoldDB" id="A0A067N4W9"/>
<dbReference type="Proteomes" id="UP000027073">
    <property type="component" value="Unassembled WGS sequence"/>
</dbReference>
<dbReference type="EMBL" id="KL198015">
    <property type="protein sequence ID" value="KDQ22025.1"/>
    <property type="molecule type" value="Genomic_DNA"/>
</dbReference>
<dbReference type="HOGENOM" id="CLU_016820_0_0_1"/>
<dbReference type="VEuPathDB" id="FungiDB:PLEOSDRAFT_1087473"/>
<feature type="compositionally biased region" description="Acidic residues" evidence="1">
    <location>
        <begin position="657"/>
        <end position="670"/>
    </location>
</feature>
<sequence>MHAGSRAKKERRCKHIARTHFASSHFQLWHTLSTVTEMSNSEAQNTPTSFHSAMLNKPANEKIEDILQDRELRSLIPKCGSNRQTSYGMLLQLLNRASLLIHDKWTEGQKLMIFVDAHNPSLVNLLHDFRTGEQDLGMVLDVTNGLTDKALTDKIPWHLVSSTVEWHGERDSEDSTVEASANLDLVNRYRPDLVTMYGVLASPDRYSIQAYCACGTIESLVYNWAEIEPLLFLSRCANILESPSWDIRDGDEVYENCVVQSVLDMTWVARVESSPVVIKESYRDRGASFREGEIYDLLHAKGPSPGFVKVKKEYDVLCDGRPIMIGLGHTTCIKTRLIMSTLKMHVRHPRSQRFAAPMARPADMNAEIDPEKAVSLTFVAQKSREEIDPLRCRTGTPMFVARSPVLGGLLLGSVNFRRMLALPCDVAAKYQTAHAGDSSGLRAFRDGDTTHHGGVYHRKDVERKYCGNSEQRRRDFRHQPRHDAESVFWCMVVFLLLAVPLGSPEEDPEESCLYAPWKLLASHRLFSIYEPADSRLHIIEADVPSWEAWLHPGLQHAARLMSLLAAQVSPEWGIIQPPPYMLHLHEAMQRIILTHIHVWDKENKDIRFDTERTRDTTDPNSWTYQERRTRQAAATLAPSKKSTNIDTSVLRKRPLPEEDDDDDEEEEEQEQPIAKIPSFRLI</sequence>